<dbReference type="CDD" id="cd08513">
    <property type="entry name" value="PBP2_thermophilic_Hb8_like"/>
    <property type="match status" value="1"/>
</dbReference>
<dbReference type="InterPro" id="IPR030678">
    <property type="entry name" value="Peptide/Ni-bd"/>
</dbReference>
<dbReference type="PANTHER" id="PTHR30290">
    <property type="entry name" value="PERIPLASMIC BINDING COMPONENT OF ABC TRANSPORTER"/>
    <property type="match status" value="1"/>
</dbReference>
<evidence type="ECO:0000256" key="4">
    <source>
        <dbReference type="SAM" id="MobiDB-lite"/>
    </source>
</evidence>
<keyword evidence="2" id="KW-0813">Transport</keyword>
<dbReference type="Gene3D" id="3.10.105.10">
    <property type="entry name" value="Dipeptide-binding Protein, Domain 3"/>
    <property type="match status" value="1"/>
</dbReference>
<dbReference type="GO" id="GO:1904680">
    <property type="term" value="F:peptide transmembrane transporter activity"/>
    <property type="evidence" value="ECO:0007669"/>
    <property type="project" value="TreeGrafter"/>
</dbReference>
<dbReference type="KEGG" id="vab:WPS_10450"/>
<evidence type="ECO:0000256" key="3">
    <source>
        <dbReference type="ARBA" id="ARBA00022729"/>
    </source>
</evidence>
<protein>
    <submittedName>
        <fullName evidence="6">ABC transporter substrate-binding protein</fullName>
    </submittedName>
</protein>
<evidence type="ECO:0000259" key="5">
    <source>
        <dbReference type="Pfam" id="PF00496"/>
    </source>
</evidence>
<name>A0AAN1XVJ4_UNVUL</name>
<organism evidence="6 7">
    <name type="scientific">Vulcanimicrobium alpinum</name>
    <dbReference type="NCBI Taxonomy" id="3016050"/>
    <lineage>
        <taxon>Bacteria</taxon>
        <taxon>Bacillati</taxon>
        <taxon>Vulcanimicrobiota</taxon>
        <taxon>Vulcanimicrobiia</taxon>
        <taxon>Vulcanimicrobiales</taxon>
        <taxon>Vulcanimicrobiaceae</taxon>
        <taxon>Vulcanimicrobium</taxon>
    </lineage>
</organism>
<dbReference type="GO" id="GO:0043190">
    <property type="term" value="C:ATP-binding cassette (ABC) transporter complex"/>
    <property type="evidence" value="ECO:0007669"/>
    <property type="project" value="InterPro"/>
</dbReference>
<dbReference type="Gene3D" id="3.40.190.10">
    <property type="entry name" value="Periplasmic binding protein-like II"/>
    <property type="match status" value="1"/>
</dbReference>
<dbReference type="AlphaFoldDB" id="A0AAN1XVJ4"/>
<evidence type="ECO:0000313" key="7">
    <source>
        <dbReference type="Proteomes" id="UP001317532"/>
    </source>
</evidence>
<gene>
    <name evidence="6" type="ORF">WPS_10450</name>
</gene>
<keyword evidence="3" id="KW-0732">Signal</keyword>
<dbReference type="Proteomes" id="UP001317532">
    <property type="component" value="Chromosome"/>
</dbReference>
<dbReference type="InterPro" id="IPR000914">
    <property type="entry name" value="SBP_5_dom"/>
</dbReference>
<reference evidence="6 7" key="1">
    <citation type="journal article" date="2022" name="ISME Commun">
        <title>Vulcanimicrobium alpinus gen. nov. sp. nov., the first cultivated representative of the candidate phylum 'Eremiobacterota', is a metabolically versatile aerobic anoxygenic phototroph.</title>
        <authorList>
            <person name="Yabe S."/>
            <person name="Muto K."/>
            <person name="Abe K."/>
            <person name="Yokota A."/>
            <person name="Staudigel H."/>
            <person name="Tebo B.M."/>
        </authorList>
    </citation>
    <scope>NUCLEOTIDE SEQUENCE [LARGE SCALE GENOMIC DNA]</scope>
    <source>
        <strain evidence="6 7">WC8-2</strain>
    </source>
</reference>
<dbReference type="GO" id="GO:0042597">
    <property type="term" value="C:periplasmic space"/>
    <property type="evidence" value="ECO:0007669"/>
    <property type="project" value="UniProtKB-ARBA"/>
</dbReference>
<dbReference type="EMBL" id="AP025523">
    <property type="protein sequence ID" value="BDE05769.1"/>
    <property type="molecule type" value="Genomic_DNA"/>
</dbReference>
<feature type="region of interest" description="Disordered" evidence="4">
    <location>
        <begin position="1"/>
        <end position="20"/>
    </location>
</feature>
<accession>A0AAN1XVJ4</accession>
<sequence>MLLATQAGAAEPARHNSTTVPHTLRIGDTLDFDSLNPHLATALTLGYLSQLTMAYLVRYGHDNKPIPELATSVPTQANGGISRDGKTITWHLRRGVKWSDGVPFDADDVVFSTSVVNNPANNEVGRDGWDQIVKVDEPDKYTVVYHLNRPYASYLPTFFGSAGANPCILPKHLLSNLPNINTAPYNSKPVGIGPFRYAEWVRGDHVTLERNPFYWRGQPKLEKVIFKIIPDRNTLQTQLQTGEVDLWAFVPSAYVERVTAFPNVAHTRAPGFLYVHVDFNTSHAVLRDLAVREALRYATDRKLLRDKQNHGVGILQESPLTPVSPLYSPIPEVPHDVAKANALLDRAGWKRGPDGIRAKNGTRLELDYGSVAGSQDIDARIELLRSMWSQIGVALNVKHYASPQFFQVTGGILYGGKWDVTSFSWQVTPDSDLNPQNACGTIPPKGQNVTRLCDRQLDASLTALKETYDEKQRKALVARITRRVSELVPYFVLWIFEDVHVFNRDLAGFHPNATTPFDDFMNVDI</sequence>
<dbReference type="Gene3D" id="3.90.76.10">
    <property type="entry name" value="Dipeptide-binding Protein, Domain 1"/>
    <property type="match status" value="1"/>
</dbReference>
<feature type="domain" description="Solute-binding protein family 5" evidence="5">
    <location>
        <begin position="64"/>
        <end position="433"/>
    </location>
</feature>
<dbReference type="PANTHER" id="PTHR30290:SF9">
    <property type="entry name" value="OLIGOPEPTIDE-BINDING PROTEIN APPA"/>
    <property type="match status" value="1"/>
</dbReference>
<evidence type="ECO:0000256" key="2">
    <source>
        <dbReference type="ARBA" id="ARBA00022448"/>
    </source>
</evidence>
<dbReference type="SUPFAM" id="SSF53850">
    <property type="entry name" value="Periplasmic binding protein-like II"/>
    <property type="match status" value="1"/>
</dbReference>
<evidence type="ECO:0000256" key="1">
    <source>
        <dbReference type="ARBA" id="ARBA00005695"/>
    </source>
</evidence>
<dbReference type="Pfam" id="PF00496">
    <property type="entry name" value="SBP_bac_5"/>
    <property type="match status" value="1"/>
</dbReference>
<dbReference type="GO" id="GO:0015833">
    <property type="term" value="P:peptide transport"/>
    <property type="evidence" value="ECO:0007669"/>
    <property type="project" value="TreeGrafter"/>
</dbReference>
<dbReference type="InterPro" id="IPR039424">
    <property type="entry name" value="SBP_5"/>
</dbReference>
<keyword evidence="7" id="KW-1185">Reference proteome</keyword>
<proteinExistence type="inferred from homology"/>
<comment type="similarity">
    <text evidence="1">Belongs to the bacterial solute-binding protein 5 family.</text>
</comment>
<dbReference type="PIRSF" id="PIRSF002741">
    <property type="entry name" value="MppA"/>
    <property type="match status" value="1"/>
</dbReference>
<evidence type="ECO:0000313" key="6">
    <source>
        <dbReference type="EMBL" id="BDE05769.1"/>
    </source>
</evidence>